<proteinExistence type="predicted"/>
<gene>
    <name evidence="2" type="ORF">KM92DES2_11150</name>
</gene>
<keyword evidence="1" id="KW-0732">Signal</keyword>
<feature type="chain" id="PRO_5012035721" evidence="1">
    <location>
        <begin position="23"/>
        <end position="188"/>
    </location>
</feature>
<evidence type="ECO:0000256" key="1">
    <source>
        <dbReference type="SAM" id="SignalP"/>
    </source>
</evidence>
<dbReference type="AlphaFoldDB" id="A0A212JI43"/>
<organism evidence="2">
    <name type="scientific">uncultured Desulfovibrio sp</name>
    <dbReference type="NCBI Taxonomy" id="167968"/>
    <lineage>
        <taxon>Bacteria</taxon>
        <taxon>Pseudomonadati</taxon>
        <taxon>Thermodesulfobacteriota</taxon>
        <taxon>Desulfovibrionia</taxon>
        <taxon>Desulfovibrionales</taxon>
        <taxon>Desulfovibrionaceae</taxon>
        <taxon>Desulfovibrio</taxon>
        <taxon>environmental samples</taxon>
    </lineage>
</organism>
<reference evidence="2" key="1">
    <citation type="submission" date="2016-04" db="EMBL/GenBank/DDBJ databases">
        <authorList>
            <person name="Evans L.H."/>
            <person name="Alamgir A."/>
            <person name="Owens N."/>
            <person name="Weber N.D."/>
            <person name="Virtaneva K."/>
            <person name="Barbian K."/>
            <person name="Babar A."/>
            <person name="Rosenke K."/>
        </authorList>
    </citation>
    <scope>NUCLEOTIDE SEQUENCE</scope>
    <source>
        <strain evidence="2">92-2</strain>
    </source>
</reference>
<evidence type="ECO:0000313" key="2">
    <source>
        <dbReference type="EMBL" id="SBV99087.1"/>
    </source>
</evidence>
<accession>A0A212JI43</accession>
<feature type="signal peptide" evidence="1">
    <location>
        <begin position="1"/>
        <end position="22"/>
    </location>
</feature>
<protein>
    <submittedName>
        <fullName evidence="2">Uncharacterized protein</fullName>
    </submittedName>
</protein>
<sequence length="188" mass="20142">MRNTIYLFCFLLAALVPATALSTDSQGLPEQQGWVVMPAGARPAYFGIHGGTMPVSLLVYGDGSSLVTFVGRTGNDFIDVLRRAEVSMPSLLNATSQRSAAGKNVSPSANATAVLMAGSSSSSLPVFNVSGERLSHMDVPPGQLQPFGLSDKALSIEGEVTAPQRLSTVKQYRLLFQPQYLQPRRNQR</sequence>
<name>A0A212JI43_9BACT</name>
<dbReference type="EMBL" id="FLUP01000001">
    <property type="protein sequence ID" value="SBV99087.1"/>
    <property type="molecule type" value="Genomic_DNA"/>
</dbReference>